<protein>
    <submittedName>
        <fullName evidence="2">Uncharacterized protein</fullName>
    </submittedName>
</protein>
<name>A0ABP0L2E0_9DINO</name>
<comment type="caution">
    <text evidence="2">The sequence shown here is derived from an EMBL/GenBank/DDBJ whole genome shotgun (WGS) entry which is preliminary data.</text>
</comment>
<reference evidence="2 3" key="1">
    <citation type="submission" date="2024-02" db="EMBL/GenBank/DDBJ databases">
        <authorList>
            <person name="Chen Y."/>
            <person name="Shah S."/>
            <person name="Dougan E. K."/>
            <person name="Thang M."/>
            <person name="Chan C."/>
        </authorList>
    </citation>
    <scope>NUCLEOTIDE SEQUENCE [LARGE SCALE GENOMIC DNA]</scope>
</reference>
<dbReference type="EMBL" id="CAXAMM010014262">
    <property type="protein sequence ID" value="CAK9033284.1"/>
    <property type="molecule type" value="Genomic_DNA"/>
</dbReference>
<sequence length="190" mass="20636">MPEEEGGHVEESAGEDTGSEPCQQPVAIAYKLELTYNGGKAVSIPADFVVQDPLTDKNEEKYLKVQGSAGWLSRLVCNCSSRSTSIANGTKLGELKKKRNQKLEPSDDQPVAEKKMKGEQVVTIKVGNSEVKIFCPSKRAHSADLMVLLHPDHLGPVFKSLEADCKGQDAKRTYQKTGKFAKGSGTVKKC</sequence>
<feature type="region of interest" description="Disordered" evidence="1">
    <location>
        <begin position="1"/>
        <end position="24"/>
    </location>
</feature>
<evidence type="ECO:0000313" key="3">
    <source>
        <dbReference type="Proteomes" id="UP001642464"/>
    </source>
</evidence>
<keyword evidence="3" id="KW-1185">Reference proteome</keyword>
<evidence type="ECO:0000256" key="1">
    <source>
        <dbReference type="SAM" id="MobiDB-lite"/>
    </source>
</evidence>
<dbReference type="Proteomes" id="UP001642464">
    <property type="component" value="Unassembled WGS sequence"/>
</dbReference>
<accession>A0ABP0L2E0</accession>
<gene>
    <name evidence="2" type="ORF">SCF082_LOCUS20428</name>
</gene>
<feature type="compositionally biased region" description="Basic and acidic residues" evidence="1">
    <location>
        <begin position="1"/>
        <end position="11"/>
    </location>
</feature>
<organism evidence="2 3">
    <name type="scientific">Durusdinium trenchii</name>
    <dbReference type="NCBI Taxonomy" id="1381693"/>
    <lineage>
        <taxon>Eukaryota</taxon>
        <taxon>Sar</taxon>
        <taxon>Alveolata</taxon>
        <taxon>Dinophyceae</taxon>
        <taxon>Suessiales</taxon>
        <taxon>Symbiodiniaceae</taxon>
        <taxon>Durusdinium</taxon>
    </lineage>
</organism>
<evidence type="ECO:0000313" key="2">
    <source>
        <dbReference type="EMBL" id="CAK9033284.1"/>
    </source>
</evidence>
<proteinExistence type="predicted"/>